<name>W4L4Z7_ENTF1</name>
<evidence type="ECO:0000256" key="1">
    <source>
        <dbReference type="SAM" id="MobiDB-lite"/>
    </source>
</evidence>
<keyword evidence="4" id="KW-1185">Reference proteome</keyword>
<dbReference type="InterPro" id="IPR006073">
    <property type="entry name" value="GTP-bd"/>
</dbReference>
<dbReference type="SUPFAM" id="SSF52540">
    <property type="entry name" value="P-loop containing nucleoside triphosphate hydrolases"/>
    <property type="match status" value="1"/>
</dbReference>
<dbReference type="SUPFAM" id="SSF81271">
    <property type="entry name" value="TGS-like"/>
    <property type="match status" value="1"/>
</dbReference>
<dbReference type="PRINTS" id="PR00326">
    <property type="entry name" value="GTP1OBG"/>
</dbReference>
<dbReference type="InterPro" id="IPR045001">
    <property type="entry name" value="DRG"/>
</dbReference>
<dbReference type="GO" id="GO:0005525">
    <property type="term" value="F:GTP binding"/>
    <property type="evidence" value="ECO:0007669"/>
    <property type="project" value="InterPro"/>
</dbReference>
<dbReference type="AlphaFoldDB" id="W4L4Z7"/>
<reference evidence="3 4" key="1">
    <citation type="journal article" date="2014" name="Nature">
        <title>An environmental bacterial taxon with a large and distinct metabolic repertoire.</title>
        <authorList>
            <person name="Wilson M.C."/>
            <person name="Mori T."/>
            <person name="Ruckert C."/>
            <person name="Uria A.R."/>
            <person name="Helf M.J."/>
            <person name="Takada K."/>
            <person name="Gernert C."/>
            <person name="Steffens U.A."/>
            <person name="Heycke N."/>
            <person name="Schmitt S."/>
            <person name="Rinke C."/>
            <person name="Helfrich E.J."/>
            <person name="Brachmann A.O."/>
            <person name="Gurgui C."/>
            <person name="Wakimoto T."/>
            <person name="Kracht M."/>
            <person name="Crusemann M."/>
            <person name="Hentschel U."/>
            <person name="Abe I."/>
            <person name="Matsunaga S."/>
            <person name="Kalinowski J."/>
            <person name="Takeyama H."/>
            <person name="Piel J."/>
        </authorList>
    </citation>
    <scope>NUCLEOTIDE SEQUENCE [LARGE SCALE GENOMIC DNA]</scope>
    <source>
        <strain evidence="4">TSY1</strain>
    </source>
</reference>
<dbReference type="EMBL" id="AZHW01001339">
    <property type="protein sequence ID" value="ETW92954.1"/>
    <property type="molecule type" value="Genomic_DNA"/>
</dbReference>
<dbReference type="InterPro" id="IPR012676">
    <property type="entry name" value="TGS-like"/>
</dbReference>
<dbReference type="PATRIC" id="fig|1429438.4.peg.7751"/>
<evidence type="ECO:0000259" key="2">
    <source>
        <dbReference type="PROSITE" id="PS51880"/>
    </source>
</evidence>
<dbReference type="InterPro" id="IPR004095">
    <property type="entry name" value="TGS"/>
</dbReference>
<dbReference type="Gene3D" id="3.10.20.30">
    <property type="match status" value="1"/>
</dbReference>
<evidence type="ECO:0000313" key="3">
    <source>
        <dbReference type="EMBL" id="ETW92954.1"/>
    </source>
</evidence>
<gene>
    <name evidence="3" type="ORF">ETSY1_41395</name>
</gene>
<proteinExistence type="predicted"/>
<dbReference type="Pfam" id="PF01926">
    <property type="entry name" value="MMR_HSR1"/>
    <property type="match status" value="1"/>
</dbReference>
<dbReference type="Proteomes" id="UP000019141">
    <property type="component" value="Unassembled WGS sequence"/>
</dbReference>
<dbReference type="PANTHER" id="PTHR43127">
    <property type="entry name" value="DEVELOPMENTALLY-REGULATED GTP-BINDING PROTEIN 2"/>
    <property type="match status" value="1"/>
</dbReference>
<dbReference type="HOGENOM" id="CLU_044997_0_1_7"/>
<accession>W4L4Z7</accession>
<sequence length="331" mass="36942">MPANLTPQYHEAERRFREAQSPAEKIACLEEMARVIPKHKGTEKMRADIKRRMSKLRNDAGKNGAKRSSGPTVDREGAGQVVMIGAPNAGKSALLRATTKATPEVADYPFTTRKPIPGMVRYQNVQVQLVDFPPVSEDFVEPWMAQIARNADAILWVVDLGSGDLLDDIELIRQTMEAWKIEPVTEALAPEAIDALPTGIVPLKMMLIGQKSDHPDSADNLDVLREIYGDTWPLLTVSADQEDNLDTFAQTLYDMLDVVRVYTKTPGKKPDLTAPYTLPRGSMVVDVAGMVHKDIAQQLKYARIWGTDKYDGQMVQRDYVVQDEDVLELHT</sequence>
<dbReference type="InterPro" id="IPR012675">
    <property type="entry name" value="Beta-grasp_dom_sf"/>
</dbReference>
<comment type="caution">
    <text evidence="3">The sequence shown here is derived from an EMBL/GenBank/DDBJ whole genome shotgun (WGS) entry which is preliminary data.</text>
</comment>
<protein>
    <recommendedName>
        <fullName evidence="2">TGS domain-containing protein</fullName>
    </recommendedName>
</protein>
<dbReference type="GO" id="GO:0003924">
    <property type="term" value="F:GTPase activity"/>
    <property type="evidence" value="ECO:0007669"/>
    <property type="project" value="InterPro"/>
</dbReference>
<dbReference type="CDD" id="cd01666">
    <property type="entry name" value="TGS_DRG"/>
    <property type="match status" value="1"/>
</dbReference>
<dbReference type="InterPro" id="IPR027417">
    <property type="entry name" value="P-loop_NTPase"/>
</dbReference>
<feature type="domain" description="TGS" evidence="2">
    <location>
        <begin position="257"/>
        <end position="331"/>
    </location>
</feature>
<dbReference type="PROSITE" id="PS51880">
    <property type="entry name" value="TGS"/>
    <property type="match status" value="1"/>
</dbReference>
<feature type="region of interest" description="Disordered" evidence="1">
    <location>
        <begin position="55"/>
        <end position="76"/>
    </location>
</feature>
<dbReference type="Gene3D" id="3.40.50.300">
    <property type="entry name" value="P-loop containing nucleotide triphosphate hydrolases"/>
    <property type="match status" value="1"/>
</dbReference>
<evidence type="ECO:0000313" key="4">
    <source>
        <dbReference type="Proteomes" id="UP000019141"/>
    </source>
</evidence>
<organism evidence="3 4">
    <name type="scientific">Entotheonella factor</name>
    <dbReference type="NCBI Taxonomy" id="1429438"/>
    <lineage>
        <taxon>Bacteria</taxon>
        <taxon>Pseudomonadati</taxon>
        <taxon>Nitrospinota/Tectimicrobiota group</taxon>
        <taxon>Candidatus Tectimicrobiota</taxon>
        <taxon>Candidatus Entotheonellia</taxon>
        <taxon>Candidatus Entotheonellales</taxon>
        <taxon>Candidatus Entotheonellaceae</taxon>
        <taxon>Candidatus Entotheonella</taxon>
    </lineage>
</organism>
<dbReference type="Pfam" id="PF02824">
    <property type="entry name" value="TGS"/>
    <property type="match status" value="1"/>
</dbReference>